<name>A0AAE0ZHD1_9GAST</name>
<comment type="caution">
    <text evidence="1">The sequence shown here is derived from an EMBL/GenBank/DDBJ whole genome shotgun (WGS) entry which is preliminary data.</text>
</comment>
<dbReference type="AlphaFoldDB" id="A0AAE0ZHD1"/>
<protein>
    <submittedName>
        <fullName evidence="1">Uncharacterized protein</fullName>
    </submittedName>
</protein>
<keyword evidence="2" id="KW-1185">Reference proteome</keyword>
<evidence type="ECO:0000313" key="1">
    <source>
        <dbReference type="EMBL" id="KAK3768791.1"/>
    </source>
</evidence>
<evidence type="ECO:0000313" key="2">
    <source>
        <dbReference type="Proteomes" id="UP001283361"/>
    </source>
</evidence>
<organism evidence="1 2">
    <name type="scientific">Elysia crispata</name>
    <name type="common">lettuce slug</name>
    <dbReference type="NCBI Taxonomy" id="231223"/>
    <lineage>
        <taxon>Eukaryota</taxon>
        <taxon>Metazoa</taxon>
        <taxon>Spiralia</taxon>
        <taxon>Lophotrochozoa</taxon>
        <taxon>Mollusca</taxon>
        <taxon>Gastropoda</taxon>
        <taxon>Heterobranchia</taxon>
        <taxon>Euthyneura</taxon>
        <taxon>Panpulmonata</taxon>
        <taxon>Sacoglossa</taxon>
        <taxon>Placobranchoidea</taxon>
        <taxon>Plakobranchidae</taxon>
        <taxon>Elysia</taxon>
    </lineage>
</organism>
<gene>
    <name evidence="1" type="ORF">RRG08_061250</name>
</gene>
<dbReference type="Proteomes" id="UP001283361">
    <property type="component" value="Unassembled WGS sequence"/>
</dbReference>
<sequence length="183" mass="20144">MPWRDHLGKSLEWTGRVLQTSCLPLLVKGNFPHRSGSSRPGVTGAKIGAANWSSPGTCIFARASSSESSDGVRASVRIDPSCVTAASTVFGYMEVRQGQKVSRNIRSTMIQHLSDGEIKKCSLLRETDASSILKIRYDLAKNIMGHLYNQWSHGRGRAPGGLLHTTFHVSYNAQVDTVWYTKH</sequence>
<proteinExistence type="predicted"/>
<reference evidence="1" key="1">
    <citation type="journal article" date="2023" name="G3 (Bethesda)">
        <title>A reference genome for the long-term kleptoplast-retaining sea slug Elysia crispata morphotype clarki.</title>
        <authorList>
            <person name="Eastman K.E."/>
            <person name="Pendleton A.L."/>
            <person name="Shaikh M.A."/>
            <person name="Suttiyut T."/>
            <person name="Ogas R."/>
            <person name="Tomko P."/>
            <person name="Gavelis G."/>
            <person name="Widhalm J.R."/>
            <person name="Wisecaver J.H."/>
        </authorList>
    </citation>
    <scope>NUCLEOTIDE SEQUENCE</scope>
    <source>
        <strain evidence="1">ECLA1</strain>
    </source>
</reference>
<accession>A0AAE0ZHD1</accession>
<dbReference type="EMBL" id="JAWDGP010004017">
    <property type="protein sequence ID" value="KAK3768791.1"/>
    <property type="molecule type" value="Genomic_DNA"/>
</dbReference>